<comment type="subcellular location">
    <subcellularLocation>
        <location evidence="12">Cell inner membrane</location>
        <topology evidence="12">Lipid-anchor</topology>
        <orientation evidence="12">Periplasmic side</orientation>
    </subcellularLocation>
</comment>
<keyword evidence="12" id="KW-0449">Lipoprotein</keyword>
<feature type="chain" id="PRO_5041485808" description="FAD:protein FMN transferase" evidence="12">
    <location>
        <begin position="29"/>
        <end position="363"/>
    </location>
</feature>
<keyword evidence="7 10" id="KW-0460">Magnesium</keyword>
<dbReference type="Proteomes" id="UP001164557">
    <property type="component" value="Chromosome"/>
</dbReference>
<keyword evidence="12" id="KW-0472">Membrane</keyword>
<evidence type="ECO:0000256" key="6">
    <source>
        <dbReference type="ARBA" id="ARBA00022827"/>
    </source>
</evidence>
<keyword evidence="12" id="KW-1003">Cell membrane</keyword>
<keyword evidence="5 10" id="KW-0479">Metal-binding</keyword>
<name>A0AA47B4A6_9LACO</name>
<dbReference type="InterPro" id="IPR024932">
    <property type="entry name" value="ApbE"/>
</dbReference>
<organism evidence="13 14">
    <name type="scientific">Lactobacillus helsingborgensis</name>
    <dbReference type="NCBI Taxonomy" id="1218494"/>
    <lineage>
        <taxon>Bacteria</taxon>
        <taxon>Bacillati</taxon>
        <taxon>Bacillota</taxon>
        <taxon>Bacilli</taxon>
        <taxon>Lactobacillales</taxon>
        <taxon>Lactobacillaceae</taxon>
        <taxon>Lactobacillus</taxon>
    </lineage>
</organism>
<feature type="binding site" evidence="11">
    <location>
        <position position="301"/>
    </location>
    <ligand>
        <name>Mg(2+)</name>
        <dbReference type="ChEBI" id="CHEBI:18420"/>
    </ligand>
</feature>
<comment type="similarity">
    <text evidence="10 12">Belongs to the ApbE family.</text>
</comment>
<dbReference type="Gene3D" id="3.10.520.10">
    <property type="entry name" value="ApbE-like domains"/>
    <property type="match status" value="1"/>
</dbReference>
<evidence type="ECO:0000256" key="4">
    <source>
        <dbReference type="ARBA" id="ARBA00022679"/>
    </source>
</evidence>
<dbReference type="EC" id="2.7.1.180" evidence="1 10"/>
<reference evidence="13" key="1">
    <citation type="submission" date="2021-09" db="EMBL/GenBank/DDBJ databases">
        <title>Lactobacillus species from Apis mellifera, Switzerland.</title>
        <authorList>
            <person name="Pfister J."/>
            <person name="Brown A."/>
            <person name="Neumann P."/>
            <person name="Collaud A."/>
            <person name="Retschnig G."/>
            <person name="Perreten V."/>
        </authorList>
    </citation>
    <scope>NUCLEOTIDE SEQUENCE</scope>
    <source>
        <strain evidence="13">IBH002</strain>
    </source>
</reference>
<evidence type="ECO:0000256" key="5">
    <source>
        <dbReference type="ARBA" id="ARBA00022723"/>
    </source>
</evidence>
<comment type="catalytic activity">
    <reaction evidence="9 10 12">
        <text>L-threonyl-[protein] + FAD = FMN-L-threonyl-[protein] + AMP + H(+)</text>
        <dbReference type="Rhea" id="RHEA:36847"/>
        <dbReference type="Rhea" id="RHEA-COMP:11060"/>
        <dbReference type="Rhea" id="RHEA-COMP:11061"/>
        <dbReference type="ChEBI" id="CHEBI:15378"/>
        <dbReference type="ChEBI" id="CHEBI:30013"/>
        <dbReference type="ChEBI" id="CHEBI:57692"/>
        <dbReference type="ChEBI" id="CHEBI:74257"/>
        <dbReference type="ChEBI" id="CHEBI:456215"/>
        <dbReference type="EC" id="2.7.1.180"/>
    </reaction>
</comment>
<evidence type="ECO:0000256" key="1">
    <source>
        <dbReference type="ARBA" id="ARBA00011955"/>
    </source>
</evidence>
<evidence type="ECO:0000256" key="11">
    <source>
        <dbReference type="PIRSR" id="PIRSR006268-2"/>
    </source>
</evidence>
<dbReference type="GO" id="GO:0016740">
    <property type="term" value="F:transferase activity"/>
    <property type="evidence" value="ECO:0007669"/>
    <property type="project" value="UniProtKB-UniRule"/>
</dbReference>
<feature type="binding site" evidence="11">
    <location>
        <position position="305"/>
    </location>
    <ligand>
        <name>Mg(2+)</name>
        <dbReference type="ChEBI" id="CHEBI:18420"/>
    </ligand>
</feature>
<feature type="signal peptide" evidence="12">
    <location>
        <begin position="1"/>
        <end position="28"/>
    </location>
</feature>
<dbReference type="AlphaFoldDB" id="A0AA47B4A6"/>
<keyword evidence="6 10" id="KW-0274">FAD</keyword>
<accession>A0AA47B4A6</accession>
<sequence length="363" mass="39991">MTKQTNKFMLVIAILLACFSLTSCSTQSKTSAPVKTPVTTTPTSDTQFLMGTVCTIKIYNKHQQKALKAGFNRIKELAAQTTVNQKGSEIDKINRYAGIKPVKVTPTIYRMCKDAYHYSKISAGTFDLTIGPITSLWRIGFPDAHKPKASTIKKRLPLVNYHNVVFNDQKRTVFLKKKKMMLDLGGMAKGFISDEVMKVLQKKGVTSAIIDLGGNIYVLGNSPTNNSNWTVGIQDPSAARGDAIGSLPEKNATAVTSGIYERYLKVGNKIYSHLMNPQTGYPCQNNLLSVTIIAKRSTTGDGLSTAVFNRGLKKGYDYVEHLSGVEAIFITKKKKVYVTSGLKDKFKLFTDNGYQLAKLKTSN</sequence>
<gene>
    <name evidence="13" type="ORF">LDX53_01165</name>
</gene>
<dbReference type="PANTHER" id="PTHR30040">
    <property type="entry name" value="THIAMINE BIOSYNTHESIS LIPOPROTEIN APBE"/>
    <property type="match status" value="1"/>
</dbReference>
<dbReference type="SUPFAM" id="SSF143631">
    <property type="entry name" value="ApbE-like"/>
    <property type="match status" value="1"/>
</dbReference>
<evidence type="ECO:0000313" key="13">
    <source>
        <dbReference type="EMBL" id="UZX29877.1"/>
    </source>
</evidence>
<keyword evidence="12" id="KW-0997">Cell inner membrane</keyword>
<proteinExistence type="inferred from homology"/>
<evidence type="ECO:0000256" key="9">
    <source>
        <dbReference type="ARBA" id="ARBA00048540"/>
    </source>
</evidence>
<keyword evidence="4 10" id="KW-0808">Transferase</keyword>
<dbReference type="GO" id="GO:0005886">
    <property type="term" value="C:plasma membrane"/>
    <property type="evidence" value="ECO:0007669"/>
    <property type="project" value="UniProtKB-SubCell"/>
</dbReference>
<dbReference type="EMBL" id="CP084389">
    <property type="protein sequence ID" value="UZX29877.1"/>
    <property type="molecule type" value="Genomic_DNA"/>
</dbReference>
<dbReference type="PIRSF" id="PIRSF006268">
    <property type="entry name" value="ApbE"/>
    <property type="match status" value="1"/>
</dbReference>
<evidence type="ECO:0000256" key="7">
    <source>
        <dbReference type="ARBA" id="ARBA00022842"/>
    </source>
</evidence>
<dbReference type="PANTHER" id="PTHR30040:SF2">
    <property type="entry name" value="FAD:PROTEIN FMN TRANSFERASE"/>
    <property type="match status" value="1"/>
</dbReference>
<protein>
    <recommendedName>
        <fullName evidence="2 10">FAD:protein FMN transferase</fullName>
        <ecNumber evidence="1 10">2.7.1.180</ecNumber>
    </recommendedName>
    <alternativeName>
        <fullName evidence="8 10">Flavin transferase</fullName>
    </alternativeName>
</protein>
<dbReference type="Pfam" id="PF02424">
    <property type="entry name" value="ApbE"/>
    <property type="match status" value="1"/>
</dbReference>
<comment type="cofactor">
    <cofactor evidence="11">
        <name>Mg(2+)</name>
        <dbReference type="ChEBI" id="CHEBI:18420"/>
    </cofactor>
    <cofactor evidence="11">
        <name>Mn(2+)</name>
        <dbReference type="ChEBI" id="CHEBI:29035"/>
    </cofactor>
    <text evidence="11">Magnesium. Can also use manganese.</text>
</comment>
<dbReference type="RefSeq" id="WP_046326645.1">
    <property type="nucleotide sequence ID" value="NZ_CP084389.1"/>
</dbReference>
<keyword evidence="3 10" id="KW-0285">Flavoprotein</keyword>
<dbReference type="PROSITE" id="PS51257">
    <property type="entry name" value="PROKAR_LIPOPROTEIN"/>
    <property type="match status" value="1"/>
</dbReference>
<evidence type="ECO:0000256" key="10">
    <source>
        <dbReference type="PIRNR" id="PIRNR006268"/>
    </source>
</evidence>
<comment type="function">
    <text evidence="12">Flavin transferase that catalyzes the transfer of the FMN moiety of FAD and its covalent binding to the hydroxyl group of a threonine residue in a target flavoprotein.</text>
</comment>
<dbReference type="GO" id="GO:0046872">
    <property type="term" value="F:metal ion binding"/>
    <property type="evidence" value="ECO:0007669"/>
    <property type="project" value="UniProtKB-UniRule"/>
</dbReference>
<evidence type="ECO:0000256" key="12">
    <source>
        <dbReference type="RuleBase" id="RU363002"/>
    </source>
</evidence>
<feature type="binding site" evidence="11">
    <location>
        <position position="186"/>
    </location>
    <ligand>
        <name>Mg(2+)</name>
        <dbReference type="ChEBI" id="CHEBI:18420"/>
    </ligand>
</feature>
<evidence type="ECO:0000256" key="3">
    <source>
        <dbReference type="ARBA" id="ARBA00022630"/>
    </source>
</evidence>
<keyword evidence="14" id="KW-1185">Reference proteome</keyword>
<evidence type="ECO:0000256" key="2">
    <source>
        <dbReference type="ARBA" id="ARBA00016337"/>
    </source>
</evidence>
<dbReference type="InterPro" id="IPR003374">
    <property type="entry name" value="ApbE-like_sf"/>
</dbReference>
<keyword evidence="12" id="KW-0732">Signal</keyword>
<evidence type="ECO:0000256" key="8">
    <source>
        <dbReference type="ARBA" id="ARBA00031306"/>
    </source>
</evidence>
<evidence type="ECO:0000313" key="14">
    <source>
        <dbReference type="Proteomes" id="UP001164557"/>
    </source>
</evidence>